<sequence length="34" mass="4027">MTAFLFASRTFRLLLFIKFNTKIFAKISTLQEKT</sequence>
<proteinExistence type="predicted"/>
<organism evidence="1">
    <name type="scientific">Myoviridae sp. ctK5o5</name>
    <dbReference type="NCBI Taxonomy" id="2827674"/>
    <lineage>
        <taxon>Viruses</taxon>
        <taxon>Duplodnaviria</taxon>
        <taxon>Heunggongvirae</taxon>
        <taxon>Uroviricota</taxon>
        <taxon>Caudoviricetes</taxon>
    </lineage>
</organism>
<reference evidence="1" key="1">
    <citation type="journal article" date="2021" name="Proc. Natl. Acad. Sci. U.S.A.">
        <title>A Catalog of Tens of Thousands of Viruses from Human Metagenomes Reveals Hidden Associations with Chronic Diseases.</title>
        <authorList>
            <person name="Tisza M.J."/>
            <person name="Buck C.B."/>
        </authorList>
    </citation>
    <scope>NUCLEOTIDE SEQUENCE</scope>
    <source>
        <strain evidence="1">CtK5o5</strain>
    </source>
</reference>
<evidence type="ECO:0000313" key="1">
    <source>
        <dbReference type="EMBL" id="DAF61123.1"/>
    </source>
</evidence>
<name>A0A8S5TDK8_9CAUD</name>
<protein>
    <submittedName>
        <fullName evidence="1">Uncharacterized protein</fullName>
    </submittedName>
</protein>
<accession>A0A8S5TDK8</accession>
<dbReference type="EMBL" id="BK032803">
    <property type="protein sequence ID" value="DAF61123.1"/>
    <property type="molecule type" value="Genomic_DNA"/>
</dbReference>